<dbReference type="PRINTS" id="PR01438">
    <property type="entry name" value="UNVRSLSTRESS"/>
</dbReference>
<dbReference type="AlphaFoldDB" id="A0A4Z0RDK6"/>
<dbReference type="EMBL" id="SPQQ01000001">
    <property type="protein sequence ID" value="TGE40093.1"/>
    <property type="molecule type" value="Genomic_DNA"/>
</dbReference>
<dbReference type="PIRSF" id="PIRSF006276">
    <property type="entry name" value="UspA"/>
    <property type="match status" value="1"/>
</dbReference>
<evidence type="ECO:0000313" key="5">
    <source>
        <dbReference type="Proteomes" id="UP000298460"/>
    </source>
</evidence>
<dbReference type="GO" id="GO:0005737">
    <property type="term" value="C:cytoplasm"/>
    <property type="evidence" value="ECO:0007669"/>
    <property type="project" value="UniProtKB-SubCell"/>
</dbReference>
<dbReference type="RefSeq" id="WP_135545026.1">
    <property type="nucleotide sequence ID" value="NZ_SPQQ01000001.1"/>
</dbReference>
<organism evidence="4 5">
    <name type="scientific">Desulfosporosinus fructosivorans</name>
    <dbReference type="NCBI Taxonomy" id="2018669"/>
    <lineage>
        <taxon>Bacteria</taxon>
        <taxon>Bacillati</taxon>
        <taxon>Bacillota</taxon>
        <taxon>Clostridia</taxon>
        <taxon>Eubacteriales</taxon>
        <taxon>Desulfitobacteriaceae</taxon>
        <taxon>Desulfosporosinus</taxon>
    </lineage>
</organism>
<keyword evidence="2" id="KW-0963">Cytoplasm</keyword>
<dbReference type="Gene3D" id="3.40.50.620">
    <property type="entry name" value="HUPs"/>
    <property type="match status" value="1"/>
</dbReference>
<reference evidence="4 5" key="1">
    <citation type="submission" date="2019-03" db="EMBL/GenBank/DDBJ databases">
        <title>Draft Genome Sequence of Desulfosporosinus fructosivorans Strain 63.6F, Isolated from Marine Sediment in the Baltic Sea.</title>
        <authorList>
            <person name="Hausmann B."/>
            <person name="Vandieken V."/>
            <person name="Pjevac P."/>
            <person name="Schreck K."/>
            <person name="Herbold C.W."/>
            <person name="Loy A."/>
        </authorList>
    </citation>
    <scope>NUCLEOTIDE SEQUENCE [LARGE SCALE GENOMIC DNA]</scope>
    <source>
        <strain evidence="4 5">63.6F</strain>
    </source>
</reference>
<dbReference type="InterPro" id="IPR014729">
    <property type="entry name" value="Rossmann-like_a/b/a_fold"/>
</dbReference>
<comment type="similarity">
    <text evidence="1 2">Belongs to the universal stress protein A family.</text>
</comment>
<accession>A0A4Z0RDK6</accession>
<comment type="subcellular location">
    <subcellularLocation>
        <location evidence="2">Cytoplasm</location>
    </subcellularLocation>
</comment>
<feature type="domain" description="UspA" evidence="3">
    <location>
        <begin position="1"/>
        <end position="141"/>
    </location>
</feature>
<comment type="caution">
    <text evidence="4">The sequence shown here is derived from an EMBL/GenBank/DDBJ whole genome shotgun (WGS) entry which is preliminary data.</text>
</comment>
<dbReference type="CDD" id="cd00293">
    <property type="entry name" value="USP-like"/>
    <property type="match status" value="1"/>
</dbReference>
<dbReference type="OrthoDB" id="9794782at2"/>
<dbReference type="PANTHER" id="PTHR46268">
    <property type="entry name" value="STRESS RESPONSE PROTEIN NHAX"/>
    <property type="match status" value="1"/>
</dbReference>
<gene>
    <name evidence="4" type="ORF">E4K67_03715</name>
</gene>
<sequence length="141" mass="15380">MLKKILVATDASEYSRQALQRALELARKFHSEIVLLIVIDKPRGYAVNLLDEHVNWLEQIEQGGELAIQATLEGIDISDVPLIKKIVQGNPANMILQEIETENIDLVVMGSHGYGAITGALLGSVSQRVLHGAKCSVLIAK</sequence>
<evidence type="ECO:0000259" key="3">
    <source>
        <dbReference type="Pfam" id="PF00582"/>
    </source>
</evidence>
<proteinExistence type="inferred from homology"/>
<dbReference type="Pfam" id="PF00582">
    <property type="entry name" value="Usp"/>
    <property type="match status" value="1"/>
</dbReference>
<dbReference type="Proteomes" id="UP000298460">
    <property type="component" value="Unassembled WGS sequence"/>
</dbReference>
<dbReference type="InterPro" id="IPR006016">
    <property type="entry name" value="UspA"/>
</dbReference>
<dbReference type="SUPFAM" id="SSF52402">
    <property type="entry name" value="Adenine nucleotide alpha hydrolases-like"/>
    <property type="match status" value="1"/>
</dbReference>
<name>A0A4Z0RDK6_9FIRM</name>
<dbReference type="InterPro" id="IPR006015">
    <property type="entry name" value="Universal_stress_UspA"/>
</dbReference>
<evidence type="ECO:0000256" key="1">
    <source>
        <dbReference type="ARBA" id="ARBA00008791"/>
    </source>
</evidence>
<dbReference type="PANTHER" id="PTHR46268:SF6">
    <property type="entry name" value="UNIVERSAL STRESS PROTEIN UP12"/>
    <property type="match status" value="1"/>
</dbReference>
<keyword evidence="5" id="KW-1185">Reference proteome</keyword>
<evidence type="ECO:0000256" key="2">
    <source>
        <dbReference type="PIRNR" id="PIRNR006276"/>
    </source>
</evidence>
<protein>
    <recommendedName>
        <fullName evidence="2">Universal stress protein</fullName>
    </recommendedName>
</protein>
<evidence type="ECO:0000313" key="4">
    <source>
        <dbReference type="EMBL" id="TGE40093.1"/>
    </source>
</evidence>